<organism evidence="2 3">
    <name type="scientific">Caenorhabditis auriculariae</name>
    <dbReference type="NCBI Taxonomy" id="2777116"/>
    <lineage>
        <taxon>Eukaryota</taxon>
        <taxon>Metazoa</taxon>
        <taxon>Ecdysozoa</taxon>
        <taxon>Nematoda</taxon>
        <taxon>Chromadorea</taxon>
        <taxon>Rhabditida</taxon>
        <taxon>Rhabditina</taxon>
        <taxon>Rhabditomorpha</taxon>
        <taxon>Rhabditoidea</taxon>
        <taxon>Rhabditidae</taxon>
        <taxon>Peloderinae</taxon>
        <taxon>Caenorhabditis</taxon>
    </lineage>
</organism>
<comment type="caution">
    <text evidence="2">The sequence shown here is derived from an EMBL/GenBank/DDBJ whole genome shotgun (WGS) entry which is preliminary data.</text>
</comment>
<evidence type="ECO:0000256" key="1">
    <source>
        <dbReference type="SAM" id="MobiDB-lite"/>
    </source>
</evidence>
<gene>
    <name evidence="2" type="ORF">CAUJ_LOCUS10186</name>
</gene>
<evidence type="ECO:0000313" key="3">
    <source>
        <dbReference type="Proteomes" id="UP000835052"/>
    </source>
</evidence>
<feature type="region of interest" description="Disordered" evidence="1">
    <location>
        <begin position="60"/>
        <end position="95"/>
    </location>
</feature>
<name>A0A8S1HGG9_9PELO</name>
<reference evidence="2" key="1">
    <citation type="submission" date="2020-10" db="EMBL/GenBank/DDBJ databases">
        <authorList>
            <person name="Kikuchi T."/>
        </authorList>
    </citation>
    <scope>NUCLEOTIDE SEQUENCE</scope>
    <source>
        <strain evidence="2">NKZ352</strain>
    </source>
</reference>
<protein>
    <submittedName>
        <fullName evidence="2">Uncharacterized protein</fullName>
    </submittedName>
</protein>
<dbReference type="Proteomes" id="UP000835052">
    <property type="component" value="Unassembled WGS sequence"/>
</dbReference>
<dbReference type="AlphaFoldDB" id="A0A8S1HGG9"/>
<sequence length="126" mass="13596">MLIRGQIRGCLRVPQCIDSASIRIIRDRPPICCLSLALGALLSPSRSSIPVLLTYRSLPREKRGEGRNERQESYRGEKARRDGDYRRTGASDREVGGLSGCLLSATFLASIPLVAAPPTLAGSATS</sequence>
<dbReference type="EMBL" id="CAJGYM010000043">
    <property type="protein sequence ID" value="CAD6194267.1"/>
    <property type="molecule type" value="Genomic_DNA"/>
</dbReference>
<proteinExistence type="predicted"/>
<accession>A0A8S1HGG9</accession>
<keyword evidence="3" id="KW-1185">Reference proteome</keyword>
<evidence type="ECO:0000313" key="2">
    <source>
        <dbReference type="EMBL" id="CAD6194267.1"/>
    </source>
</evidence>